<proteinExistence type="predicted"/>
<accession>A0ABP9CCK7</accession>
<feature type="compositionally biased region" description="Basic and acidic residues" evidence="1">
    <location>
        <begin position="53"/>
        <end position="84"/>
    </location>
</feature>
<name>A0ABP9CCK7_9ACTN</name>
<keyword evidence="3" id="KW-1185">Reference proteome</keyword>
<organism evidence="2 3">
    <name type="scientific">Streptomyces ziwulingensis</name>
    <dbReference type="NCBI Taxonomy" id="1045501"/>
    <lineage>
        <taxon>Bacteria</taxon>
        <taxon>Bacillati</taxon>
        <taxon>Actinomycetota</taxon>
        <taxon>Actinomycetes</taxon>
        <taxon>Kitasatosporales</taxon>
        <taxon>Streptomycetaceae</taxon>
        <taxon>Streptomyces</taxon>
    </lineage>
</organism>
<evidence type="ECO:0000256" key="1">
    <source>
        <dbReference type="SAM" id="MobiDB-lite"/>
    </source>
</evidence>
<feature type="region of interest" description="Disordered" evidence="1">
    <location>
        <begin position="1"/>
        <end position="84"/>
    </location>
</feature>
<feature type="region of interest" description="Disordered" evidence="1">
    <location>
        <begin position="333"/>
        <end position="374"/>
    </location>
</feature>
<dbReference type="EMBL" id="BAABIG010000043">
    <property type="protein sequence ID" value="GAA4808375.1"/>
    <property type="molecule type" value="Genomic_DNA"/>
</dbReference>
<feature type="compositionally biased region" description="Basic and acidic residues" evidence="1">
    <location>
        <begin position="10"/>
        <end position="43"/>
    </location>
</feature>
<reference evidence="3" key="1">
    <citation type="journal article" date="2019" name="Int. J. Syst. Evol. Microbiol.">
        <title>The Global Catalogue of Microorganisms (GCM) 10K type strain sequencing project: providing services to taxonomists for standard genome sequencing and annotation.</title>
        <authorList>
            <consortium name="The Broad Institute Genomics Platform"/>
            <consortium name="The Broad Institute Genome Sequencing Center for Infectious Disease"/>
            <person name="Wu L."/>
            <person name="Ma J."/>
        </authorList>
    </citation>
    <scope>NUCLEOTIDE SEQUENCE [LARGE SCALE GENOMIC DNA]</scope>
    <source>
        <strain evidence="3">JCM 18081</strain>
    </source>
</reference>
<comment type="caution">
    <text evidence="2">The sequence shown here is derived from an EMBL/GenBank/DDBJ whole genome shotgun (WGS) entry which is preliminary data.</text>
</comment>
<gene>
    <name evidence="2" type="ORF">GCM10023220_43560</name>
</gene>
<protein>
    <recommendedName>
        <fullName evidence="4">BZIP domain-containing protein</fullName>
    </recommendedName>
</protein>
<sequence>MWSVMPNGDEADRWKWERDKVRRDTPQYKRDTAEYKKEKMDGQRRRRANPTFKKHERERQRERREEQREQRREQRRQQRRAAEAERGPLFPKIVALEVYGSYQERSAGTWPVLPPAGLCVALDGRSAGVEGREAVVVRLDVPGSQGLSGTPVPTLLADPSLDLADVGVRSRIFAAGVDEGGYRAAESAQGVLLDVLRVEEFGADAAFPLGQGQNEEQYGYGYGYADDYGYGPAESFGGVDVNELMSSGPHLGAGEGMAEGWAGATNPVGSYAASYLPTGTYGGVPAQGADSLSTVMEALAVSARAFPAAGSYAPAGQDSNVAYSQWDTSAFLRSGVQPAARDRSPSPGPSAGPSSGGRQYSSQSSRTGHSKRGR</sequence>
<dbReference type="Proteomes" id="UP001501265">
    <property type="component" value="Unassembled WGS sequence"/>
</dbReference>
<evidence type="ECO:0000313" key="3">
    <source>
        <dbReference type="Proteomes" id="UP001501265"/>
    </source>
</evidence>
<evidence type="ECO:0008006" key="4">
    <source>
        <dbReference type="Google" id="ProtNLM"/>
    </source>
</evidence>
<evidence type="ECO:0000313" key="2">
    <source>
        <dbReference type="EMBL" id="GAA4808375.1"/>
    </source>
</evidence>
<feature type="compositionally biased region" description="Low complexity" evidence="1">
    <location>
        <begin position="349"/>
        <end position="366"/>
    </location>
</feature>